<dbReference type="InParanoid" id="A0CZ89"/>
<dbReference type="GeneID" id="5029271"/>
<dbReference type="HOGENOM" id="CLU_451644_0_0_1"/>
<dbReference type="eggNOG" id="ENOG502SVCK">
    <property type="taxonomic scope" value="Eukaryota"/>
</dbReference>
<keyword evidence="3" id="KW-1185">Reference proteome</keyword>
<dbReference type="Proteomes" id="UP000000600">
    <property type="component" value="Unassembled WGS sequence"/>
</dbReference>
<protein>
    <submittedName>
        <fullName evidence="2">Uncharacterized protein</fullName>
    </submittedName>
</protein>
<name>A0CZ89_PARTE</name>
<organism evidence="2 3">
    <name type="scientific">Paramecium tetraurelia</name>
    <dbReference type="NCBI Taxonomy" id="5888"/>
    <lineage>
        <taxon>Eukaryota</taxon>
        <taxon>Sar</taxon>
        <taxon>Alveolata</taxon>
        <taxon>Ciliophora</taxon>
        <taxon>Intramacronucleata</taxon>
        <taxon>Oligohymenophorea</taxon>
        <taxon>Peniculida</taxon>
        <taxon>Parameciidae</taxon>
        <taxon>Paramecium</taxon>
    </lineage>
</organism>
<accession>A0CZ89</accession>
<evidence type="ECO:0000313" key="3">
    <source>
        <dbReference type="Proteomes" id="UP000000600"/>
    </source>
</evidence>
<evidence type="ECO:0000313" key="2">
    <source>
        <dbReference type="EMBL" id="CAK76106.1"/>
    </source>
</evidence>
<reference evidence="2 3" key="1">
    <citation type="journal article" date="2006" name="Nature">
        <title>Global trends of whole-genome duplications revealed by the ciliate Paramecium tetraurelia.</title>
        <authorList>
            <consortium name="Genoscope"/>
            <person name="Aury J.-M."/>
            <person name="Jaillon O."/>
            <person name="Duret L."/>
            <person name="Noel B."/>
            <person name="Jubin C."/>
            <person name="Porcel B.M."/>
            <person name="Segurens B."/>
            <person name="Daubin V."/>
            <person name="Anthouard V."/>
            <person name="Aiach N."/>
            <person name="Arnaiz O."/>
            <person name="Billaut A."/>
            <person name="Beisson J."/>
            <person name="Blanc I."/>
            <person name="Bouhouche K."/>
            <person name="Camara F."/>
            <person name="Duharcourt S."/>
            <person name="Guigo R."/>
            <person name="Gogendeau D."/>
            <person name="Katinka M."/>
            <person name="Keller A.-M."/>
            <person name="Kissmehl R."/>
            <person name="Klotz C."/>
            <person name="Koll F."/>
            <person name="Le Moue A."/>
            <person name="Lepere C."/>
            <person name="Malinsky S."/>
            <person name="Nowacki M."/>
            <person name="Nowak J.K."/>
            <person name="Plattner H."/>
            <person name="Poulain J."/>
            <person name="Ruiz F."/>
            <person name="Serrano V."/>
            <person name="Zagulski M."/>
            <person name="Dessen P."/>
            <person name="Betermier M."/>
            <person name="Weissenbach J."/>
            <person name="Scarpelli C."/>
            <person name="Schachter V."/>
            <person name="Sperling L."/>
            <person name="Meyer E."/>
            <person name="Cohen J."/>
            <person name="Wincker P."/>
        </authorList>
    </citation>
    <scope>NUCLEOTIDE SEQUENCE [LARGE SCALE GENOMIC DNA]</scope>
    <source>
        <strain evidence="2 3">Stock d4-2</strain>
    </source>
</reference>
<dbReference type="KEGG" id="ptm:GSPATT00011679001"/>
<evidence type="ECO:0000256" key="1">
    <source>
        <dbReference type="SAM" id="MobiDB-lite"/>
    </source>
</evidence>
<sequence>MSNSVIGDEFSERDECDIEGDDQVPQFNMEQIYSSMTSEFNGIFAQSFIISKQITSYVIKQSLKIAEEQFIQTQVPISSNAQVMTIMERIVASYFNQDGLTIEGCNMPEDSEPNVIHYDRWRRNRVNIEEMSQSFSEDQEQQVENESPSQHNSSKNNRQRFSILERKKPFAGAPPKSSHSEIRLIEFQVDEEEDDFVDKLRQKKLYDIKKKNEIEQKIKEEIIQNQKKEQSSNKYTYDYDGKILLSKGVIYDKLQPTALKIKVDLKDVPKTTNQQNIPQTNSKKGSKQVIQTQQPLPIPPKTTADIPNKNIIDRKDAAKDATGDKGLRIDRGAQLPYDTFSMTNGVKLIYEQRYKEGIRHQVSDSAEQLQYRLSGQNFLPGDDITKQMQQIRLTRTEYKLLTDNGKPFQQQTKSQFIPQETVETKKNLDNTKLEKTVQFNESHLVMNKFSPNKTSQQKIDTKQEKILTKNAKLLENLLVQPNKPETPSQTIKKNEPLNKLVNFNQTRNPIDTFNQSLLNSKDWGKANAKIGYFPPVRVSQNRGHNGSLEQLYKLPRDRINVQQQRTQSEFYKLQPKRSTHKSMSEGMLQTFYTTHSKFDEKLRQF</sequence>
<dbReference type="EMBL" id="CT868230">
    <property type="protein sequence ID" value="CAK76106.1"/>
    <property type="molecule type" value="Genomic_DNA"/>
</dbReference>
<dbReference type="AlphaFoldDB" id="A0CZ89"/>
<feature type="compositionally biased region" description="Polar residues" evidence="1">
    <location>
        <begin position="144"/>
        <end position="158"/>
    </location>
</feature>
<dbReference type="OMA" id="QPKRSTH"/>
<proteinExistence type="predicted"/>
<gene>
    <name evidence="2" type="ORF">GSPATT00011679001</name>
</gene>
<feature type="region of interest" description="Disordered" evidence="1">
    <location>
        <begin position="132"/>
        <end position="158"/>
    </location>
</feature>
<dbReference type="OrthoDB" id="300198at2759"/>
<dbReference type="RefSeq" id="XP_001443503.1">
    <property type="nucleotide sequence ID" value="XM_001443466.1"/>
</dbReference>